<dbReference type="Proteomes" id="UP000288805">
    <property type="component" value="Unassembled WGS sequence"/>
</dbReference>
<name>A0A438FKY8_VITVI</name>
<comment type="caution">
    <text evidence="1">The sequence shown here is derived from an EMBL/GenBank/DDBJ whole genome shotgun (WGS) entry which is preliminary data.</text>
</comment>
<reference evidence="1 2" key="1">
    <citation type="journal article" date="2018" name="PLoS Genet.">
        <title>Population sequencing reveals clonal diversity and ancestral inbreeding in the grapevine cultivar Chardonnay.</title>
        <authorList>
            <person name="Roach M.J."/>
            <person name="Johnson D.L."/>
            <person name="Bohlmann J."/>
            <person name="van Vuuren H.J."/>
            <person name="Jones S.J."/>
            <person name="Pretorius I.S."/>
            <person name="Schmidt S.A."/>
            <person name="Borneman A.R."/>
        </authorList>
    </citation>
    <scope>NUCLEOTIDE SEQUENCE [LARGE SCALE GENOMIC DNA]</scope>
    <source>
        <strain evidence="2">cv. Chardonnay</strain>
        <tissue evidence="1">Leaf</tissue>
    </source>
</reference>
<evidence type="ECO:0000313" key="1">
    <source>
        <dbReference type="EMBL" id="RVW60160.1"/>
    </source>
</evidence>
<evidence type="ECO:0000313" key="2">
    <source>
        <dbReference type="Proteomes" id="UP000288805"/>
    </source>
</evidence>
<dbReference type="EMBL" id="QGNW01000869">
    <property type="protein sequence ID" value="RVW60160.1"/>
    <property type="molecule type" value="Genomic_DNA"/>
</dbReference>
<dbReference type="AlphaFoldDB" id="A0A438FKY8"/>
<organism evidence="1 2">
    <name type="scientific">Vitis vinifera</name>
    <name type="common">Grape</name>
    <dbReference type="NCBI Taxonomy" id="29760"/>
    <lineage>
        <taxon>Eukaryota</taxon>
        <taxon>Viridiplantae</taxon>
        <taxon>Streptophyta</taxon>
        <taxon>Embryophyta</taxon>
        <taxon>Tracheophyta</taxon>
        <taxon>Spermatophyta</taxon>
        <taxon>Magnoliopsida</taxon>
        <taxon>eudicotyledons</taxon>
        <taxon>Gunneridae</taxon>
        <taxon>Pentapetalae</taxon>
        <taxon>rosids</taxon>
        <taxon>Vitales</taxon>
        <taxon>Vitaceae</taxon>
        <taxon>Viteae</taxon>
        <taxon>Vitis</taxon>
    </lineage>
</organism>
<sequence>MYSSFPFRTLLCRSSIWHLTDTWCEPTACIPCLYRKIYNLMVTKYNYCRSGSRKGQCTPRKPHSSCQVLSHWRISQVKVLQKLEVQFPLVMMKTSASYLGQNLPTKGKVVHQQLLSTP</sequence>
<gene>
    <name evidence="1" type="ORF">CK203_092297</name>
</gene>
<accession>A0A438FKY8</accession>
<protein>
    <submittedName>
        <fullName evidence="1">Uncharacterized protein</fullName>
    </submittedName>
</protein>
<proteinExistence type="predicted"/>